<comment type="similarity">
    <text evidence="2">Belongs to the glycerophosphoryl diester phosphodiesterase family.</text>
</comment>
<evidence type="ECO:0000256" key="2">
    <source>
        <dbReference type="ARBA" id="ARBA00007277"/>
    </source>
</evidence>
<gene>
    <name evidence="10" type="ORF">TeGR_g6374</name>
</gene>
<protein>
    <recommendedName>
        <fullName evidence="9">GP-PDE domain-containing protein</fullName>
    </recommendedName>
</protein>
<dbReference type="InterPro" id="IPR017946">
    <property type="entry name" value="PLC-like_Pdiesterase_TIM-brl"/>
</dbReference>
<proteinExistence type="inferred from homology"/>
<evidence type="ECO:0000256" key="5">
    <source>
        <dbReference type="ARBA" id="ARBA00022989"/>
    </source>
</evidence>
<evidence type="ECO:0000256" key="6">
    <source>
        <dbReference type="ARBA" id="ARBA00023098"/>
    </source>
</evidence>
<feature type="transmembrane region" description="Helical" evidence="8">
    <location>
        <begin position="189"/>
        <end position="207"/>
    </location>
</feature>
<dbReference type="InterPro" id="IPR030395">
    <property type="entry name" value="GP_PDE_dom"/>
</dbReference>
<evidence type="ECO:0000256" key="7">
    <source>
        <dbReference type="ARBA" id="ARBA00023136"/>
    </source>
</evidence>
<feature type="domain" description="GP-PDE" evidence="9">
    <location>
        <begin position="4"/>
        <end position="296"/>
    </location>
</feature>
<dbReference type="SUPFAM" id="SSF51695">
    <property type="entry name" value="PLC-like phosphodiesterases"/>
    <property type="match status" value="1"/>
</dbReference>
<reference evidence="10 11" key="1">
    <citation type="journal article" date="2023" name="Commun. Biol.">
        <title>Genome analysis of Parmales, the sister group of diatoms, reveals the evolutionary specialization of diatoms from phago-mixotrophs to photoautotrophs.</title>
        <authorList>
            <person name="Ban H."/>
            <person name="Sato S."/>
            <person name="Yoshikawa S."/>
            <person name="Yamada K."/>
            <person name="Nakamura Y."/>
            <person name="Ichinomiya M."/>
            <person name="Sato N."/>
            <person name="Blanc-Mathieu R."/>
            <person name="Endo H."/>
            <person name="Kuwata A."/>
            <person name="Ogata H."/>
        </authorList>
    </citation>
    <scope>NUCLEOTIDE SEQUENCE [LARGE SCALE GENOMIC DNA]</scope>
</reference>
<dbReference type="Pfam" id="PF03009">
    <property type="entry name" value="GDPD"/>
    <property type="match status" value="1"/>
</dbReference>
<dbReference type="Proteomes" id="UP001165060">
    <property type="component" value="Unassembled WGS sequence"/>
</dbReference>
<sequence>LRKVQLIGHRGSKAENIPENSVMAFKRAMMVGVDVIELDVWLTSDKEVVVFHDGAFKRMCGGIDGHVNDTAFADLPSLVPETEECAENARKLEKEQFKRFAKGDAFRIPKFSEVLALIPPEMGLIVEFKDDRDVDLLIEKTQALLKDVGRTTAGNTVVFSLKMRINKKLQQACPTLPTICSVEEFLITYIYYYLGILPFMALSYNIFGCTSQKITAEVIKEELDAMPMWLCRLLNVFVGGKPSKAFMCPNVVDHLADRACPCWLLGVNEEVDVPIIPKLHASGCLTDRPGWLKEKMGKGGGLGFGGQLGGEAAAAVDASDVKLDV</sequence>
<dbReference type="EMBL" id="BRYB01001464">
    <property type="protein sequence ID" value="GMI26320.1"/>
    <property type="molecule type" value="Genomic_DNA"/>
</dbReference>
<organism evidence="10 11">
    <name type="scientific">Tetraparma gracilis</name>
    <dbReference type="NCBI Taxonomy" id="2962635"/>
    <lineage>
        <taxon>Eukaryota</taxon>
        <taxon>Sar</taxon>
        <taxon>Stramenopiles</taxon>
        <taxon>Ochrophyta</taxon>
        <taxon>Bolidophyceae</taxon>
        <taxon>Parmales</taxon>
        <taxon>Triparmaceae</taxon>
        <taxon>Tetraparma</taxon>
    </lineage>
</organism>
<dbReference type="PROSITE" id="PS51704">
    <property type="entry name" value="GP_PDE"/>
    <property type="match status" value="1"/>
</dbReference>
<evidence type="ECO:0000256" key="3">
    <source>
        <dbReference type="ARBA" id="ARBA00022692"/>
    </source>
</evidence>
<keyword evidence="3 8" id="KW-0812">Transmembrane</keyword>
<keyword evidence="4" id="KW-0378">Hydrolase</keyword>
<evidence type="ECO:0000256" key="1">
    <source>
        <dbReference type="ARBA" id="ARBA00004370"/>
    </source>
</evidence>
<dbReference type="Gene3D" id="3.20.20.190">
    <property type="entry name" value="Phosphatidylinositol (PI) phosphodiesterase"/>
    <property type="match status" value="1"/>
</dbReference>
<comment type="caution">
    <text evidence="10">The sequence shown here is derived from an EMBL/GenBank/DDBJ whole genome shotgun (WGS) entry which is preliminary data.</text>
</comment>
<accession>A0ABQ6MH92</accession>
<name>A0ABQ6MH92_9STRA</name>
<dbReference type="PANTHER" id="PTHR42758">
    <property type="entry name" value="PHOSPHATIDYLGLYCEROL PHOSPHOLIPASE C"/>
    <property type="match status" value="1"/>
</dbReference>
<evidence type="ECO:0000256" key="4">
    <source>
        <dbReference type="ARBA" id="ARBA00022801"/>
    </source>
</evidence>
<dbReference type="PANTHER" id="PTHR42758:SF2">
    <property type="entry name" value="PHOSPHATIDYLGLYCEROL PHOSPHOLIPASE C"/>
    <property type="match status" value="1"/>
</dbReference>
<dbReference type="PROSITE" id="PS50007">
    <property type="entry name" value="PIPLC_X_DOMAIN"/>
    <property type="match status" value="1"/>
</dbReference>
<comment type="subcellular location">
    <subcellularLocation>
        <location evidence="1">Membrane</location>
    </subcellularLocation>
</comment>
<keyword evidence="7 8" id="KW-0472">Membrane</keyword>
<evidence type="ECO:0000313" key="10">
    <source>
        <dbReference type="EMBL" id="GMI26320.1"/>
    </source>
</evidence>
<keyword evidence="5 8" id="KW-1133">Transmembrane helix</keyword>
<dbReference type="InterPro" id="IPR052271">
    <property type="entry name" value="GDPD-Related"/>
</dbReference>
<keyword evidence="6" id="KW-0443">Lipid metabolism</keyword>
<keyword evidence="11" id="KW-1185">Reference proteome</keyword>
<evidence type="ECO:0000256" key="8">
    <source>
        <dbReference type="SAM" id="Phobius"/>
    </source>
</evidence>
<feature type="non-terminal residue" evidence="10">
    <location>
        <position position="1"/>
    </location>
</feature>
<evidence type="ECO:0000313" key="11">
    <source>
        <dbReference type="Proteomes" id="UP001165060"/>
    </source>
</evidence>
<evidence type="ECO:0000259" key="9">
    <source>
        <dbReference type="PROSITE" id="PS51704"/>
    </source>
</evidence>